<dbReference type="InterPro" id="IPR039422">
    <property type="entry name" value="MarR/SlyA-like"/>
</dbReference>
<dbReference type="GO" id="GO:0003700">
    <property type="term" value="F:DNA-binding transcription factor activity"/>
    <property type="evidence" value="ECO:0007669"/>
    <property type="project" value="InterPro"/>
</dbReference>
<dbReference type="AlphaFoldDB" id="A0A2G1QTY4"/>
<keyword evidence="1" id="KW-0805">Transcription regulation</keyword>
<evidence type="ECO:0000313" key="6">
    <source>
        <dbReference type="Proteomes" id="UP000221168"/>
    </source>
</evidence>
<sequence length="176" mass="19165">MSATGHDPDTLPALEGGQDPAASKERLRLWLKLLKAARLVEADLRERFRAGYATTLPRFDVMAALSRSRDGLRMSELSMELKVSNGNVTGIVDRLVGEGLVVRVPVDNDRRAMTVRLTGKGRETFDMLAAVHEGWVDGLLGAVGAEEARDLGRTLDRISAEAAAHMETIGKEGKDR</sequence>
<dbReference type="EMBL" id="PDVP01000001">
    <property type="protein sequence ID" value="PHP68914.1"/>
    <property type="molecule type" value="Genomic_DNA"/>
</dbReference>
<dbReference type="PRINTS" id="PR00598">
    <property type="entry name" value="HTHMARR"/>
</dbReference>
<name>A0A2G1QTY4_9HYPH</name>
<keyword evidence="2" id="KW-0238">DNA-binding</keyword>
<evidence type="ECO:0000259" key="4">
    <source>
        <dbReference type="PROSITE" id="PS50995"/>
    </source>
</evidence>
<accession>A0A2G1QTY4</accession>
<dbReference type="InterPro" id="IPR036388">
    <property type="entry name" value="WH-like_DNA-bd_sf"/>
</dbReference>
<reference evidence="5 6" key="1">
    <citation type="submission" date="2017-10" db="EMBL/GenBank/DDBJ databases">
        <title>Sedimentibacterium mangrovi gen. nov., sp. nov., a novel member of family Phyllobacteriacea isolated from mangrove sediment.</title>
        <authorList>
            <person name="Liao H."/>
            <person name="Tian Y."/>
        </authorList>
    </citation>
    <scope>NUCLEOTIDE SEQUENCE [LARGE SCALE GENOMIC DNA]</scope>
    <source>
        <strain evidence="5 6">X9-2-2</strain>
    </source>
</reference>
<dbReference type="Pfam" id="PF01047">
    <property type="entry name" value="MarR"/>
    <property type="match status" value="1"/>
</dbReference>
<dbReference type="PANTHER" id="PTHR33164:SF43">
    <property type="entry name" value="HTH-TYPE TRANSCRIPTIONAL REPRESSOR YETL"/>
    <property type="match status" value="1"/>
</dbReference>
<dbReference type="InterPro" id="IPR036390">
    <property type="entry name" value="WH_DNA-bd_sf"/>
</dbReference>
<dbReference type="InterPro" id="IPR023187">
    <property type="entry name" value="Tscrpt_reg_MarR-type_CS"/>
</dbReference>
<evidence type="ECO:0000313" key="5">
    <source>
        <dbReference type="EMBL" id="PHP68914.1"/>
    </source>
</evidence>
<dbReference type="SUPFAM" id="SSF46785">
    <property type="entry name" value="Winged helix' DNA-binding domain"/>
    <property type="match status" value="1"/>
</dbReference>
<proteinExistence type="predicted"/>
<evidence type="ECO:0000256" key="2">
    <source>
        <dbReference type="ARBA" id="ARBA00023125"/>
    </source>
</evidence>
<dbReference type="OrthoDB" id="7063965at2"/>
<dbReference type="PROSITE" id="PS50995">
    <property type="entry name" value="HTH_MARR_2"/>
    <property type="match status" value="1"/>
</dbReference>
<dbReference type="PANTHER" id="PTHR33164">
    <property type="entry name" value="TRANSCRIPTIONAL REGULATOR, MARR FAMILY"/>
    <property type="match status" value="1"/>
</dbReference>
<keyword evidence="6" id="KW-1185">Reference proteome</keyword>
<dbReference type="Proteomes" id="UP000221168">
    <property type="component" value="Unassembled WGS sequence"/>
</dbReference>
<gene>
    <name evidence="5" type="ORF">CSC94_02700</name>
</gene>
<evidence type="ECO:0000256" key="1">
    <source>
        <dbReference type="ARBA" id="ARBA00023015"/>
    </source>
</evidence>
<dbReference type="InterPro" id="IPR000835">
    <property type="entry name" value="HTH_MarR-typ"/>
</dbReference>
<dbReference type="Gene3D" id="1.10.10.10">
    <property type="entry name" value="Winged helix-like DNA-binding domain superfamily/Winged helix DNA-binding domain"/>
    <property type="match status" value="1"/>
</dbReference>
<dbReference type="SMART" id="SM00347">
    <property type="entry name" value="HTH_MARR"/>
    <property type="match status" value="1"/>
</dbReference>
<protein>
    <submittedName>
        <fullName evidence="5">MarR family transcriptional regulator</fullName>
    </submittedName>
</protein>
<organism evidence="5 6">
    <name type="scientific">Zhengella mangrovi</name>
    <dbReference type="NCBI Taxonomy" id="1982044"/>
    <lineage>
        <taxon>Bacteria</taxon>
        <taxon>Pseudomonadati</taxon>
        <taxon>Pseudomonadota</taxon>
        <taxon>Alphaproteobacteria</taxon>
        <taxon>Hyphomicrobiales</taxon>
        <taxon>Notoacmeibacteraceae</taxon>
        <taxon>Zhengella</taxon>
    </lineage>
</organism>
<dbReference type="GO" id="GO:0003677">
    <property type="term" value="F:DNA binding"/>
    <property type="evidence" value="ECO:0007669"/>
    <property type="project" value="UniProtKB-KW"/>
</dbReference>
<evidence type="ECO:0000256" key="3">
    <source>
        <dbReference type="ARBA" id="ARBA00023163"/>
    </source>
</evidence>
<keyword evidence="3" id="KW-0804">Transcription</keyword>
<comment type="caution">
    <text evidence="5">The sequence shown here is derived from an EMBL/GenBank/DDBJ whole genome shotgun (WGS) entry which is preliminary data.</text>
</comment>
<feature type="domain" description="HTH marR-type" evidence="4">
    <location>
        <begin position="26"/>
        <end position="160"/>
    </location>
</feature>
<dbReference type="GO" id="GO:0006950">
    <property type="term" value="P:response to stress"/>
    <property type="evidence" value="ECO:0007669"/>
    <property type="project" value="TreeGrafter"/>
</dbReference>
<dbReference type="PROSITE" id="PS01117">
    <property type="entry name" value="HTH_MARR_1"/>
    <property type="match status" value="1"/>
</dbReference>